<name>A0A0L6VRF2_9BASI</name>
<accession>A0A0L6VRF2</accession>
<keyword evidence="2" id="KW-1185">Reference proteome</keyword>
<dbReference type="EMBL" id="LAVV01001810">
    <property type="protein sequence ID" value="KNZ63288.1"/>
    <property type="molecule type" value="Genomic_DNA"/>
</dbReference>
<proteinExistence type="predicted"/>
<comment type="caution">
    <text evidence="1">The sequence shown here is derived from an EMBL/GenBank/DDBJ whole genome shotgun (WGS) entry which is preliminary data.</text>
</comment>
<gene>
    <name evidence="1" type="ORF">VP01_1162g2</name>
</gene>
<organism evidence="1 2">
    <name type="scientific">Puccinia sorghi</name>
    <dbReference type="NCBI Taxonomy" id="27349"/>
    <lineage>
        <taxon>Eukaryota</taxon>
        <taxon>Fungi</taxon>
        <taxon>Dikarya</taxon>
        <taxon>Basidiomycota</taxon>
        <taxon>Pucciniomycotina</taxon>
        <taxon>Pucciniomycetes</taxon>
        <taxon>Pucciniales</taxon>
        <taxon>Pucciniaceae</taxon>
        <taxon>Puccinia</taxon>
    </lineage>
</organism>
<evidence type="ECO:0000313" key="1">
    <source>
        <dbReference type="EMBL" id="KNZ63288.1"/>
    </source>
</evidence>
<dbReference type="VEuPathDB" id="FungiDB:VP01_1162g2"/>
<reference evidence="1 2" key="1">
    <citation type="submission" date="2015-08" db="EMBL/GenBank/DDBJ databases">
        <title>Next Generation Sequencing and Analysis of the Genome of Puccinia sorghi L Schw, the Causal Agent of Maize Common Rust.</title>
        <authorList>
            <person name="Rochi L."/>
            <person name="Burguener G."/>
            <person name="Darino M."/>
            <person name="Turjanski A."/>
            <person name="Kreff E."/>
            <person name="Dieguez M.J."/>
            <person name="Sacco F."/>
        </authorList>
    </citation>
    <scope>NUCLEOTIDE SEQUENCE [LARGE SCALE GENOMIC DNA]</scope>
    <source>
        <strain evidence="1 2">RO10H11247</strain>
    </source>
</reference>
<sequence length="112" mass="13321">MNLTHHATGLPWRISSVVGAMFEKEHAHYQKNRVLADQKNCVTLSNTRHQWTSPPSSAVLWYHRLQQGRDETATIYHRAPRVSFKRLPRWEPWYDERIPERLFLKSRLACIN</sequence>
<dbReference type="Proteomes" id="UP000037035">
    <property type="component" value="Unassembled WGS sequence"/>
</dbReference>
<protein>
    <submittedName>
        <fullName evidence="1">Uncharacterized protein</fullName>
    </submittedName>
</protein>
<evidence type="ECO:0000313" key="2">
    <source>
        <dbReference type="Proteomes" id="UP000037035"/>
    </source>
</evidence>
<dbReference type="AlphaFoldDB" id="A0A0L6VRF2"/>